<organism evidence="6 7">
    <name type="scientific">Equus przewalskii</name>
    <name type="common">Przewalski's horse</name>
    <name type="synonym">Equus caballus przewalskii</name>
    <dbReference type="NCBI Taxonomy" id="9798"/>
    <lineage>
        <taxon>Eukaryota</taxon>
        <taxon>Metazoa</taxon>
        <taxon>Chordata</taxon>
        <taxon>Craniata</taxon>
        <taxon>Vertebrata</taxon>
        <taxon>Euteleostomi</taxon>
        <taxon>Mammalia</taxon>
        <taxon>Eutheria</taxon>
        <taxon>Laurasiatheria</taxon>
        <taxon>Perissodactyla</taxon>
        <taxon>Equidae</taxon>
        <taxon>Equus</taxon>
    </lineage>
</organism>
<protein>
    <submittedName>
        <fullName evidence="7">Protein IL-40</fullName>
    </submittedName>
</protein>
<evidence type="ECO:0000259" key="5">
    <source>
        <dbReference type="Pfam" id="PF17736"/>
    </source>
</evidence>
<keyword evidence="4" id="KW-0812">Transmembrane</keyword>
<dbReference type="RefSeq" id="XP_070415964.1">
    <property type="nucleotide sequence ID" value="XM_070559863.1"/>
</dbReference>
<evidence type="ECO:0000256" key="4">
    <source>
        <dbReference type="SAM" id="Phobius"/>
    </source>
</evidence>
<keyword evidence="4" id="KW-0472">Membrane</keyword>
<evidence type="ECO:0000313" key="7">
    <source>
        <dbReference type="RefSeq" id="XP_070415964.1"/>
    </source>
</evidence>
<feature type="compositionally biased region" description="Polar residues" evidence="3">
    <location>
        <begin position="1"/>
        <end position="12"/>
    </location>
</feature>
<dbReference type="Proteomes" id="UP001652662">
    <property type="component" value="Chromosome 10"/>
</dbReference>
<evidence type="ECO:0000256" key="2">
    <source>
        <dbReference type="ARBA" id="ARBA00023180"/>
    </source>
</evidence>
<keyword evidence="4" id="KW-1133">Transmembrane helix</keyword>
<evidence type="ECO:0000256" key="1">
    <source>
        <dbReference type="ARBA" id="ARBA00022729"/>
    </source>
</evidence>
<keyword evidence="1" id="KW-0732">Signal</keyword>
<keyword evidence="6" id="KW-1185">Reference proteome</keyword>
<keyword evidence="2" id="KW-0325">Glycoprotein</keyword>
<feature type="transmembrane region" description="Helical" evidence="4">
    <location>
        <begin position="232"/>
        <end position="254"/>
    </location>
</feature>
<name>A0ABM4JJ34_EQUPR</name>
<evidence type="ECO:0000256" key="3">
    <source>
        <dbReference type="SAM" id="MobiDB-lite"/>
    </source>
</evidence>
<dbReference type="Pfam" id="PF17736">
    <property type="entry name" value="Ig_C17orf99"/>
    <property type="match status" value="1"/>
</dbReference>
<dbReference type="InterPro" id="IPR040878">
    <property type="entry name" value="IL-40-like_Ig"/>
</dbReference>
<dbReference type="CDD" id="cd00096">
    <property type="entry name" value="Ig"/>
    <property type="match status" value="1"/>
</dbReference>
<accession>A0ABM4JJ34</accession>
<gene>
    <name evidence="7" type="primary">C10H17orf99</name>
</gene>
<reference evidence="7" key="1">
    <citation type="submission" date="2025-08" db="UniProtKB">
        <authorList>
            <consortium name="RefSeq"/>
        </authorList>
    </citation>
    <scope>IDENTIFICATION</scope>
    <source>
        <tissue evidence="7">Blood</tissue>
    </source>
</reference>
<dbReference type="GeneID" id="139073814"/>
<evidence type="ECO:0000313" key="6">
    <source>
        <dbReference type="Proteomes" id="UP001652662"/>
    </source>
</evidence>
<feature type="domain" description="IL-40-like Ig" evidence="5">
    <location>
        <begin position="135"/>
        <end position="225"/>
    </location>
</feature>
<sequence>MIPSSPNQQIGKLNSPRRATSHIPGLGRGHIPTEQARGPTAQQWQLSVSPGLAPSPRRLLIPWGCGRGLLFWVPPWGAVASRLPLHCRHHPGSTQDALLSPGRGPHTGRTMRLLLLLCLAALVTSSFSVDPEGDPVAQLQAIFTLLDRGSGPRVEISCGAALGSPPITYSLLRKDGLLYTKESHNDGRPANFSLSLNQTSSWFWCQAENDHGVQFSPLRLLPPGQLPQVPTIVLAGSLASIAAVTASMLGWTLMPRL</sequence>
<feature type="region of interest" description="Disordered" evidence="3">
    <location>
        <begin position="1"/>
        <end position="42"/>
    </location>
</feature>
<proteinExistence type="predicted"/>